<comment type="catalytic activity">
    <reaction evidence="8">
        <text>L-seryl-[protein] + UTP = O-(5'-uridylyl)-L-seryl-[protein] + diphosphate</text>
        <dbReference type="Rhea" id="RHEA:64604"/>
        <dbReference type="Rhea" id="RHEA-COMP:9863"/>
        <dbReference type="Rhea" id="RHEA-COMP:16635"/>
        <dbReference type="ChEBI" id="CHEBI:29999"/>
        <dbReference type="ChEBI" id="CHEBI:33019"/>
        <dbReference type="ChEBI" id="CHEBI:46398"/>
        <dbReference type="ChEBI" id="CHEBI:156051"/>
    </reaction>
</comment>
<feature type="binding site" evidence="8">
    <location>
        <position position="269"/>
    </location>
    <ligand>
        <name>Mg(2+)</name>
        <dbReference type="ChEBI" id="CHEBI:18420"/>
    </ligand>
</feature>
<dbReference type="EC" id="2.7.7.108" evidence="8"/>
<protein>
    <recommendedName>
        <fullName evidence="8">Protein nucleotidyltransferase YdiU</fullName>
        <ecNumber evidence="8">2.7.7.-</ecNumber>
    </recommendedName>
    <alternativeName>
        <fullName evidence="8">Protein adenylyltransferase YdiU</fullName>
        <ecNumber evidence="8">2.7.7.108</ecNumber>
    </alternativeName>
    <alternativeName>
        <fullName evidence="8">Protein uridylyltransferase YdiU</fullName>
        <ecNumber evidence="8">2.7.7.-</ecNumber>
    </alternativeName>
</protein>
<dbReference type="GO" id="GO:0070733">
    <property type="term" value="F:AMPylase activity"/>
    <property type="evidence" value="ECO:0007669"/>
    <property type="project" value="UniProtKB-EC"/>
</dbReference>
<keyword evidence="10" id="KW-1185">Reference proteome</keyword>
<keyword evidence="3 8" id="KW-0548">Nucleotidyltransferase</keyword>
<evidence type="ECO:0000256" key="6">
    <source>
        <dbReference type="ARBA" id="ARBA00022840"/>
    </source>
</evidence>
<feature type="binding site" evidence="8">
    <location>
        <position position="101"/>
    </location>
    <ligand>
        <name>ATP</name>
        <dbReference type="ChEBI" id="CHEBI:30616"/>
    </ligand>
</feature>
<feature type="binding site" evidence="8">
    <location>
        <position position="198"/>
    </location>
    <ligand>
        <name>ATP</name>
        <dbReference type="ChEBI" id="CHEBI:30616"/>
    </ligand>
</feature>
<dbReference type="HAMAP" id="MF_00692">
    <property type="entry name" value="SelO"/>
    <property type="match status" value="1"/>
</dbReference>
<feature type="binding site" evidence="8">
    <location>
        <position position="121"/>
    </location>
    <ligand>
        <name>ATP</name>
        <dbReference type="ChEBI" id="CHEBI:30616"/>
    </ligand>
</feature>
<proteinExistence type="inferred from homology"/>
<feature type="binding site" evidence="8">
    <location>
        <position position="133"/>
    </location>
    <ligand>
        <name>ATP</name>
        <dbReference type="ChEBI" id="CHEBI:30616"/>
    </ligand>
</feature>
<evidence type="ECO:0000256" key="1">
    <source>
        <dbReference type="ARBA" id="ARBA00009747"/>
    </source>
</evidence>
<keyword evidence="8" id="KW-0464">Manganese</keyword>
<keyword evidence="5 8" id="KW-0547">Nucleotide-binding</keyword>
<dbReference type="OrthoDB" id="9773505at2"/>
<feature type="binding site" evidence="8">
    <location>
        <position position="102"/>
    </location>
    <ligand>
        <name>ATP</name>
        <dbReference type="ChEBI" id="CHEBI:30616"/>
    </ligand>
</feature>
<feature type="binding site" evidence="8">
    <location>
        <position position="278"/>
    </location>
    <ligand>
        <name>Mg(2+)</name>
        <dbReference type="ChEBI" id="CHEBI:18420"/>
    </ligand>
</feature>
<dbReference type="GO" id="GO:0005524">
    <property type="term" value="F:ATP binding"/>
    <property type="evidence" value="ECO:0007669"/>
    <property type="project" value="UniProtKB-UniRule"/>
</dbReference>
<dbReference type="InterPro" id="IPR003846">
    <property type="entry name" value="SelO"/>
</dbReference>
<comment type="catalytic activity">
    <reaction evidence="8">
        <text>L-tyrosyl-[protein] + UTP = O-(5'-uridylyl)-L-tyrosyl-[protein] + diphosphate</text>
        <dbReference type="Rhea" id="RHEA:83887"/>
        <dbReference type="Rhea" id="RHEA-COMP:10136"/>
        <dbReference type="Rhea" id="RHEA-COMP:20238"/>
        <dbReference type="ChEBI" id="CHEBI:33019"/>
        <dbReference type="ChEBI" id="CHEBI:46398"/>
        <dbReference type="ChEBI" id="CHEBI:46858"/>
        <dbReference type="ChEBI" id="CHEBI:90602"/>
    </reaction>
</comment>
<dbReference type="EMBL" id="MQUC01000003">
    <property type="protein sequence ID" value="PRP66193.1"/>
    <property type="molecule type" value="Genomic_DNA"/>
</dbReference>
<evidence type="ECO:0000256" key="4">
    <source>
        <dbReference type="ARBA" id="ARBA00022723"/>
    </source>
</evidence>
<accession>A0A2S9WRT6</accession>
<dbReference type="Proteomes" id="UP000239532">
    <property type="component" value="Unassembled WGS sequence"/>
</dbReference>
<keyword evidence="2 8" id="KW-0808">Transferase</keyword>
<feature type="binding site" evidence="8">
    <location>
        <position position="134"/>
    </location>
    <ligand>
        <name>ATP</name>
        <dbReference type="ChEBI" id="CHEBI:30616"/>
    </ligand>
</feature>
<evidence type="ECO:0000256" key="5">
    <source>
        <dbReference type="ARBA" id="ARBA00022741"/>
    </source>
</evidence>
<evidence type="ECO:0000256" key="3">
    <source>
        <dbReference type="ARBA" id="ARBA00022695"/>
    </source>
</evidence>
<reference evidence="9 10" key="1">
    <citation type="submission" date="2016-11" db="EMBL/GenBank/DDBJ databases">
        <title>Trade-off between light-utilization and light-protection in marine flavobacteria.</title>
        <authorList>
            <person name="Kumagai Y."/>
        </authorList>
    </citation>
    <scope>NUCLEOTIDE SEQUENCE [LARGE SCALE GENOMIC DNA]</scope>
    <source>
        <strain evidence="9 10">JCM 17109</strain>
    </source>
</reference>
<comment type="function">
    <text evidence="8">Nucleotidyltransferase involved in the post-translational modification of proteins. It can catalyze the addition of adenosine monophosphate (AMP) or uridine monophosphate (UMP) to a protein, resulting in modifications known as AMPylation and UMPylation.</text>
</comment>
<organism evidence="9 10">
    <name type="scientific">Nonlabens agnitus</name>
    <dbReference type="NCBI Taxonomy" id="870484"/>
    <lineage>
        <taxon>Bacteria</taxon>
        <taxon>Pseudomonadati</taxon>
        <taxon>Bacteroidota</taxon>
        <taxon>Flavobacteriia</taxon>
        <taxon>Flavobacteriales</taxon>
        <taxon>Flavobacteriaceae</taxon>
        <taxon>Nonlabens</taxon>
    </lineage>
</organism>
<evidence type="ECO:0000256" key="2">
    <source>
        <dbReference type="ARBA" id="ARBA00022679"/>
    </source>
</evidence>
<comment type="catalytic activity">
    <reaction evidence="8">
        <text>L-histidyl-[protein] + UTP = N(tele)-(5'-uridylyl)-L-histidyl-[protein] + diphosphate</text>
        <dbReference type="Rhea" id="RHEA:83891"/>
        <dbReference type="Rhea" id="RHEA-COMP:9745"/>
        <dbReference type="Rhea" id="RHEA-COMP:20239"/>
        <dbReference type="ChEBI" id="CHEBI:29979"/>
        <dbReference type="ChEBI" id="CHEBI:33019"/>
        <dbReference type="ChEBI" id="CHEBI:46398"/>
        <dbReference type="ChEBI" id="CHEBI:233474"/>
    </reaction>
</comment>
<feature type="binding site" evidence="8">
    <location>
        <position position="99"/>
    </location>
    <ligand>
        <name>ATP</name>
        <dbReference type="ChEBI" id="CHEBI:30616"/>
    </ligand>
</feature>
<dbReference type="GO" id="GO:0000287">
    <property type="term" value="F:magnesium ion binding"/>
    <property type="evidence" value="ECO:0007669"/>
    <property type="project" value="UniProtKB-UniRule"/>
</dbReference>
<dbReference type="RefSeq" id="WP_105982033.1">
    <property type="nucleotide sequence ID" value="NZ_MQUC01000003.1"/>
</dbReference>
<gene>
    <name evidence="8" type="primary">ydiU</name>
    <name evidence="8" type="synonym">selO</name>
    <name evidence="9" type="ORF">BST86_03350</name>
</gene>
<dbReference type="Pfam" id="PF02696">
    <property type="entry name" value="SelO"/>
    <property type="match status" value="1"/>
</dbReference>
<keyword evidence="7 8" id="KW-0460">Magnesium</keyword>
<evidence type="ECO:0000313" key="10">
    <source>
        <dbReference type="Proteomes" id="UP000239532"/>
    </source>
</evidence>
<evidence type="ECO:0000256" key="7">
    <source>
        <dbReference type="ARBA" id="ARBA00022842"/>
    </source>
</evidence>
<comment type="cofactor">
    <cofactor evidence="8">
        <name>Mg(2+)</name>
        <dbReference type="ChEBI" id="CHEBI:18420"/>
    </cofactor>
    <cofactor evidence="8">
        <name>Mn(2+)</name>
        <dbReference type="ChEBI" id="CHEBI:29035"/>
    </cofactor>
</comment>
<dbReference type="PANTHER" id="PTHR32057">
    <property type="entry name" value="PROTEIN ADENYLYLTRANSFERASE SELO, MITOCHONDRIAL"/>
    <property type="match status" value="1"/>
</dbReference>
<comment type="catalytic activity">
    <reaction evidence="8">
        <text>L-seryl-[protein] + ATP = 3-O-(5'-adenylyl)-L-seryl-[protein] + diphosphate</text>
        <dbReference type="Rhea" id="RHEA:58120"/>
        <dbReference type="Rhea" id="RHEA-COMP:9863"/>
        <dbReference type="Rhea" id="RHEA-COMP:15073"/>
        <dbReference type="ChEBI" id="CHEBI:29999"/>
        <dbReference type="ChEBI" id="CHEBI:30616"/>
        <dbReference type="ChEBI" id="CHEBI:33019"/>
        <dbReference type="ChEBI" id="CHEBI:142516"/>
        <dbReference type="EC" id="2.7.7.108"/>
    </reaction>
</comment>
<dbReference type="EC" id="2.7.7.-" evidence="8"/>
<comment type="catalytic activity">
    <reaction evidence="8">
        <text>L-threonyl-[protein] + ATP = 3-O-(5'-adenylyl)-L-threonyl-[protein] + diphosphate</text>
        <dbReference type="Rhea" id="RHEA:54292"/>
        <dbReference type="Rhea" id="RHEA-COMP:11060"/>
        <dbReference type="Rhea" id="RHEA-COMP:13847"/>
        <dbReference type="ChEBI" id="CHEBI:30013"/>
        <dbReference type="ChEBI" id="CHEBI:30616"/>
        <dbReference type="ChEBI" id="CHEBI:33019"/>
        <dbReference type="ChEBI" id="CHEBI:138113"/>
        <dbReference type="EC" id="2.7.7.108"/>
    </reaction>
</comment>
<evidence type="ECO:0000256" key="8">
    <source>
        <dbReference type="HAMAP-Rule" id="MF_00692"/>
    </source>
</evidence>
<name>A0A2S9WRT6_9FLAO</name>
<dbReference type="AlphaFoldDB" id="A0A2S9WRT6"/>
<sequence length="520" mass="59966">MKSLQPSSFSNELTADPSRVLEPRKVSQSHYSLVDCQQFKNAELIHVSKELSQKLGFNNNDLETEKFEDLVVGKGDYHDKSFAMNYGGHQFGNWAGQLGDGRAINIGEIENDQKIWQLQLKGAGPTPYSRRGDGYAVLRSSIREHLCSEAMHHLGIPTTRSLSLAVTGEQVYRDMFYDGNAAYEKGAVVCRVAPSFIRFGNFQIFAANGEIKELQQLVDYTIRQHFPHIDANDPDKYITFFQEVATSTLTTIMHWQRAGFVHGVMNTDNLSILGLTIDYGPYGWLDDYDPNWTPNTTDNQHKRYRYGAQPEIGLWNLWQLANALFPLIEDAKALERVLDSYKVSYPIQRRQMMQAKLGLQTYEPQDESLFEDLLELLVAYETDMTLFYRELITVNHTTNAEDAWQTISKSYYDVEDMPAPIQNRWMEWLTLYVKRLEKESAFAKARTKQMQQTNPKYVLRNYIAQMVIDQAEAGNYKMLKEVHEMLKNPYDDQPSMDHWYVKRPDWARNKPGSSQLSCSS</sequence>
<keyword evidence="4 8" id="KW-0479">Metal-binding</keyword>
<comment type="catalytic activity">
    <reaction evidence="8">
        <text>L-tyrosyl-[protein] + ATP = O-(5'-adenylyl)-L-tyrosyl-[protein] + diphosphate</text>
        <dbReference type="Rhea" id="RHEA:54288"/>
        <dbReference type="Rhea" id="RHEA-COMP:10136"/>
        <dbReference type="Rhea" id="RHEA-COMP:13846"/>
        <dbReference type="ChEBI" id="CHEBI:30616"/>
        <dbReference type="ChEBI" id="CHEBI:33019"/>
        <dbReference type="ChEBI" id="CHEBI:46858"/>
        <dbReference type="ChEBI" id="CHEBI:83624"/>
        <dbReference type="EC" id="2.7.7.108"/>
    </reaction>
</comment>
<dbReference type="NCBIfam" id="NF000658">
    <property type="entry name" value="PRK00029.1"/>
    <property type="match status" value="1"/>
</dbReference>
<feature type="active site" description="Proton acceptor" evidence="8">
    <location>
        <position position="268"/>
    </location>
</feature>
<comment type="similarity">
    <text evidence="1 8">Belongs to the SELO family.</text>
</comment>
<feature type="binding site" evidence="8">
    <location>
        <position position="278"/>
    </location>
    <ligand>
        <name>ATP</name>
        <dbReference type="ChEBI" id="CHEBI:30616"/>
    </ligand>
</feature>
<dbReference type="PANTHER" id="PTHR32057:SF14">
    <property type="entry name" value="PROTEIN ADENYLYLTRANSFERASE SELO, MITOCHONDRIAL"/>
    <property type="match status" value="1"/>
</dbReference>
<evidence type="ECO:0000313" key="9">
    <source>
        <dbReference type="EMBL" id="PRP66193.1"/>
    </source>
</evidence>
<dbReference type="GO" id="GO:0030145">
    <property type="term" value="F:manganese ion binding"/>
    <property type="evidence" value="ECO:0007669"/>
    <property type="project" value="UniProtKB-UniRule"/>
</dbReference>
<keyword evidence="6 8" id="KW-0067">ATP-binding</keyword>
<feature type="binding site" evidence="8">
    <location>
        <position position="191"/>
    </location>
    <ligand>
        <name>ATP</name>
        <dbReference type="ChEBI" id="CHEBI:30616"/>
    </ligand>
</feature>
<comment type="caution">
    <text evidence="9">The sequence shown here is derived from an EMBL/GenBank/DDBJ whole genome shotgun (WGS) entry which is preliminary data.</text>
</comment>